<dbReference type="RefSeq" id="WP_211360506.1">
    <property type="nucleotide sequence ID" value="NZ_VLLN01000005.1"/>
</dbReference>
<sequence length="263" mass="30015">MLNKIKWLNWFLITQFGIDIRKIFKFTVKMPRYIMEYFRYRSMLVGKIAFFPCLHDRDEEGGATTSEYFWQDLYIAKKVHDSAPQKHVDIGSRVDGFVAHIASFREIEVFDIRSISAKIPGIIFKQANLMNPTTDMTDYCDSISCLHALEHFGLGRYGDPIDPKGYESGLLNMSKILRSGGVFYLSVPVGIERVEFNAHRIFDPNTIVRAAMKGNLKLSEFALFTTDEGLEELDISSENLSSISLKEYALGIFTFKKMDAASL</sequence>
<reference evidence="1 2" key="1">
    <citation type="submission" date="2019-07" db="EMBL/GenBank/DDBJ databases">
        <title>Genomic Encyclopedia of Archaeal and Bacterial Type Strains, Phase II (KMG-II): from individual species to whole genera.</title>
        <authorList>
            <person name="Goeker M."/>
        </authorList>
    </citation>
    <scope>NUCLEOTIDE SEQUENCE [LARGE SCALE GENOMIC DNA]</scope>
    <source>
        <strain evidence="1 2">ATCC BAA-1139</strain>
    </source>
</reference>
<organism evidence="1 2">
    <name type="scientific">Geobacter argillaceus</name>
    <dbReference type="NCBI Taxonomy" id="345631"/>
    <lineage>
        <taxon>Bacteria</taxon>
        <taxon>Pseudomonadati</taxon>
        <taxon>Thermodesulfobacteriota</taxon>
        <taxon>Desulfuromonadia</taxon>
        <taxon>Geobacterales</taxon>
        <taxon>Geobacteraceae</taxon>
        <taxon>Geobacter</taxon>
    </lineage>
</organism>
<protein>
    <submittedName>
        <fullName evidence="1">Uncharacterized protein DUF268</fullName>
    </submittedName>
</protein>
<gene>
    <name evidence="1" type="ORF">JN12_01057</name>
</gene>
<accession>A0A562W8M2</accession>
<evidence type="ECO:0000313" key="2">
    <source>
        <dbReference type="Proteomes" id="UP000319449"/>
    </source>
</evidence>
<dbReference type="SUPFAM" id="SSF53335">
    <property type="entry name" value="S-adenosyl-L-methionine-dependent methyltransferases"/>
    <property type="match status" value="1"/>
</dbReference>
<evidence type="ECO:0000313" key="1">
    <source>
        <dbReference type="EMBL" id="TWJ26351.1"/>
    </source>
</evidence>
<keyword evidence="2" id="KW-1185">Reference proteome</keyword>
<proteinExistence type="predicted"/>
<dbReference type="Gene3D" id="3.40.50.150">
    <property type="entry name" value="Vaccinia Virus protein VP39"/>
    <property type="match status" value="1"/>
</dbReference>
<dbReference type="InterPro" id="IPR004951">
    <property type="entry name" value="DUF268_CAE_spp"/>
</dbReference>
<dbReference type="Proteomes" id="UP000319449">
    <property type="component" value="Unassembled WGS sequence"/>
</dbReference>
<dbReference type="AlphaFoldDB" id="A0A562W8M2"/>
<comment type="caution">
    <text evidence="1">The sequence shown here is derived from an EMBL/GenBank/DDBJ whole genome shotgun (WGS) entry which is preliminary data.</text>
</comment>
<name>A0A562W8M2_9BACT</name>
<dbReference type="Pfam" id="PF03269">
    <property type="entry name" value="DUF268"/>
    <property type="match status" value="1"/>
</dbReference>
<dbReference type="EMBL" id="VLLN01000005">
    <property type="protein sequence ID" value="TWJ26351.1"/>
    <property type="molecule type" value="Genomic_DNA"/>
</dbReference>
<dbReference type="InterPro" id="IPR029063">
    <property type="entry name" value="SAM-dependent_MTases_sf"/>
</dbReference>